<evidence type="ECO:0000313" key="3">
    <source>
        <dbReference type="Proteomes" id="UP000800094"/>
    </source>
</evidence>
<evidence type="ECO:0000256" key="1">
    <source>
        <dbReference type="SAM" id="MobiDB-lite"/>
    </source>
</evidence>
<dbReference type="GeneID" id="54574765"/>
<protein>
    <submittedName>
        <fullName evidence="2">Uncharacterized protein</fullName>
    </submittedName>
</protein>
<gene>
    <name evidence="2" type="ORF">BU26DRAFT_275208</name>
</gene>
<sequence>MVSCIPGVGTTQLPLTMDFDMGIARYNATHQLTTAHLLASGKTISWIHPAAANYCTARQRIPFDFLLPKRAILNDMAQRVRRCQLVRRPRESEEMTRTNRSNAPNGSLSPPPFMACSHTTASDGSRFTWATHMAGPGARMHGAEFRKPSIAHRNAAPYSCFPPVARTARPLVRSEPLAHVRRQYRPHGILAPSPKTTWVRVDKIAIFGTAFSRTASKLTLSSVSQSHIVGIFQGSKPLFPDQTTLFSARRTPYSERGVG</sequence>
<accession>A0A6A6ILE6</accession>
<feature type="compositionally biased region" description="Basic and acidic residues" evidence="1">
    <location>
        <begin position="88"/>
        <end position="97"/>
    </location>
</feature>
<organism evidence="2 3">
    <name type="scientific">Trematosphaeria pertusa</name>
    <dbReference type="NCBI Taxonomy" id="390896"/>
    <lineage>
        <taxon>Eukaryota</taxon>
        <taxon>Fungi</taxon>
        <taxon>Dikarya</taxon>
        <taxon>Ascomycota</taxon>
        <taxon>Pezizomycotina</taxon>
        <taxon>Dothideomycetes</taxon>
        <taxon>Pleosporomycetidae</taxon>
        <taxon>Pleosporales</taxon>
        <taxon>Massarineae</taxon>
        <taxon>Trematosphaeriaceae</taxon>
        <taxon>Trematosphaeria</taxon>
    </lineage>
</organism>
<dbReference type="Proteomes" id="UP000800094">
    <property type="component" value="Unassembled WGS sequence"/>
</dbReference>
<reference evidence="2" key="1">
    <citation type="journal article" date="2020" name="Stud. Mycol.">
        <title>101 Dothideomycetes genomes: a test case for predicting lifestyles and emergence of pathogens.</title>
        <authorList>
            <person name="Haridas S."/>
            <person name="Albert R."/>
            <person name="Binder M."/>
            <person name="Bloem J."/>
            <person name="Labutti K."/>
            <person name="Salamov A."/>
            <person name="Andreopoulos B."/>
            <person name="Baker S."/>
            <person name="Barry K."/>
            <person name="Bills G."/>
            <person name="Bluhm B."/>
            <person name="Cannon C."/>
            <person name="Castanera R."/>
            <person name="Culley D."/>
            <person name="Daum C."/>
            <person name="Ezra D."/>
            <person name="Gonzalez J."/>
            <person name="Henrissat B."/>
            <person name="Kuo A."/>
            <person name="Liang C."/>
            <person name="Lipzen A."/>
            <person name="Lutzoni F."/>
            <person name="Magnuson J."/>
            <person name="Mondo S."/>
            <person name="Nolan M."/>
            <person name="Ohm R."/>
            <person name="Pangilinan J."/>
            <person name="Park H.-J."/>
            <person name="Ramirez L."/>
            <person name="Alfaro M."/>
            <person name="Sun H."/>
            <person name="Tritt A."/>
            <person name="Yoshinaga Y."/>
            <person name="Zwiers L.-H."/>
            <person name="Turgeon B."/>
            <person name="Goodwin S."/>
            <person name="Spatafora J."/>
            <person name="Crous P."/>
            <person name="Grigoriev I."/>
        </authorList>
    </citation>
    <scope>NUCLEOTIDE SEQUENCE</scope>
    <source>
        <strain evidence="2">CBS 122368</strain>
    </source>
</reference>
<name>A0A6A6ILE6_9PLEO</name>
<keyword evidence="3" id="KW-1185">Reference proteome</keyword>
<dbReference type="AlphaFoldDB" id="A0A6A6ILE6"/>
<feature type="compositionally biased region" description="Polar residues" evidence="1">
    <location>
        <begin position="98"/>
        <end position="108"/>
    </location>
</feature>
<dbReference type="EMBL" id="ML987193">
    <property type="protein sequence ID" value="KAF2251039.1"/>
    <property type="molecule type" value="Genomic_DNA"/>
</dbReference>
<feature type="region of interest" description="Disordered" evidence="1">
    <location>
        <begin position="87"/>
        <end position="111"/>
    </location>
</feature>
<dbReference type="RefSeq" id="XP_033686043.1">
    <property type="nucleotide sequence ID" value="XM_033821435.1"/>
</dbReference>
<evidence type="ECO:0000313" key="2">
    <source>
        <dbReference type="EMBL" id="KAF2251039.1"/>
    </source>
</evidence>
<proteinExistence type="predicted"/>